<evidence type="ECO:0000256" key="2">
    <source>
        <dbReference type="ARBA" id="ARBA00022475"/>
    </source>
</evidence>
<evidence type="ECO:0000256" key="7">
    <source>
        <dbReference type="SAM" id="Phobius"/>
    </source>
</evidence>
<protein>
    <recommendedName>
        <fullName evidence="8">FHA domain-containing protein</fullName>
    </recommendedName>
</protein>
<dbReference type="EMBL" id="OKRB01000078">
    <property type="protein sequence ID" value="SPE19199.1"/>
    <property type="molecule type" value="Genomic_DNA"/>
</dbReference>
<feature type="domain" description="FHA" evidence="8">
    <location>
        <begin position="346"/>
        <end position="403"/>
    </location>
</feature>
<evidence type="ECO:0000256" key="3">
    <source>
        <dbReference type="ARBA" id="ARBA00022692"/>
    </source>
</evidence>
<dbReference type="Pfam" id="PF13807">
    <property type="entry name" value="GNVR"/>
    <property type="match status" value="1"/>
</dbReference>
<dbReference type="InterPro" id="IPR032807">
    <property type="entry name" value="GNVR"/>
</dbReference>
<evidence type="ECO:0000256" key="6">
    <source>
        <dbReference type="SAM" id="MobiDB-lite"/>
    </source>
</evidence>
<sequence length="842" mass="90910">MRGHSLIQEDLQNSTAPQASSEATRHASTSFRELWGIIWRRRKFIAAVEGSLLLACLLYCLIAPNQFEAAARVELRTAPTSSLSLDPAETSASSSILSAPVAQETLADVLRSDRLAWRVITDLKLYQAPAFRGRFGSKFPGFNPAKPSPDAQAWLLERFSRRLHVEAMPRTLLVKVRFRCRDAALSAAVVNALIGEYRAQETESQIQATAQASNWLSAQLAELKERVDADQRRLAAFEAQHKIVGEPEIDSNGDAGETEHTAEQLAMDEFSRQLVTATTDRIVAEAEYRAAAQGDPEQVIASDARLQAAGNFATALLEQIHARRSDLEQEQAQLSVEHGASFPRVVEIGRQLEDIDRQKKAEDTKLIERFHGSWQTALDREELVRKSLEQATSEGMKLNEAETEDAIMRQEANASHDLYMRVHEKAEEAGLAAGVHESNISVVDEARQPVKPVAPDLPLYLAVTFFAGLWVALGAALVREQSQKAVAGASVVLFILLMGGAGLHAQAPTPSTSGLPTGVASFPQTQEMKSLPNPKEAPAVWNGGAASVNAGIPPLDAVQTTAPMPALIAPGDLLEISEYHMPEFRSTVRVSVAGTVTLPMIGEVKIAGMDEIPAAHAVEAALVAKGMLLHPLVSVLVTVYAGQDVSVLGEVTRPGVYPYSVHHRLLDLISAASGLTPSAGRLVNIIHQDNPKTPHPVALDPNGTDTTGEHNPELGAGDTVEVSRAGLVYVVGDVIRPGGFPVDPVRGLTIVQAVALAWGPSQNAAVGNAVLIREQKDGRTMISLDLKRMLRGKEPDQAVQDRDIIFVPDSMAKNLLNRTMESAIQSTIGVSIYSGLVYSQRY</sequence>
<dbReference type="Pfam" id="PF02563">
    <property type="entry name" value="Poly_export"/>
    <property type="match status" value="1"/>
</dbReference>
<dbReference type="InterPro" id="IPR050445">
    <property type="entry name" value="Bact_polysacc_biosynth/exp"/>
</dbReference>
<dbReference type="Gene3D" id="3.30.1950.10">
    <property type="entry name" value="wza like domain"/>
    <property type="match status" value="1"/>
</dbReference>
<feature type="compositionally biased region" description="Polar residues" evidence="6">
    <location>
        <begin position="10"/>
        <end position="24"/>
    </location>
</feature>
<keyword evidence="4 7" id="KW-1133">Transmembrane helix</keyword>
<organism evidence="9 10">
    <name type="scientific">Candidatus Sulfuritelmatomonas gaucii</name>
    <dbReference type="NCBI Taxonomy" id="2043161"/>
    <lineage>
        <taxon>Bacteria</taxon>
        <taxon>Pseudomonadati</taxon>
        <taxon>Acidobacteriota</taxon>
        <taxon>Terriglobia</taxon>
        <taxon>Terriglobales</taxon>
        <taxon>Acidobacteriaceae</taxon>
        <taxon>Candidatus Sulfuritelmatomonas</taxon>
    </lineage>
</organism>
<keyword evidence="2" id="KW-1003">Cell membrane</keyword>
<dbReference type="PROSITE" id="PS50006">
    <property type="entry name" value="FHA_DOMAIN"/>
    <property type="match status" value="1"/>
</dbReference>
<dbReference type="Proteomes" id="UP000239735">
    <property type="component" value="Unassembled WGS sequence"/>
</dbReference>
<dbReference type="GO" id="GO:0004713">
    <property type="term" value="F:protein tyrosine kinase activity"/>
    <property type="evidence" value="ECO:0007669"/>
    <property type="project" value="TreeGrafter"/>
</dbReference>
<feature type="region of interest" description="Disordered" evidence="6">
    <location>
        <begin position="1"/>
        <end position="24"/>
    </location>
</feature>
<feature type="transmembrane region" description="Helical" evidence="7">
    <location>
        <begin position="485"/>
        <end position="505"/>
    </location>
</feature>
<reference evidence="10" key="1">
    <citation type="submission" date="2018-02" db="EMBL/GenBank/DDBJ databases">
        <authorList>
            <person name="Hausmann B."/>
        </authorList>
    </citation>
    <scope>NUCLEOTIDE SEQUENCE [LARGE SCALE GENOMIC DNA]</scope>
    <source>
        <strain evidence="10">Peat soil MAG SbA5</strain>
    </source>
</reference>
<dbReference type="InterPro" id="IPR003715">
    <property type="entry name" value="Poly_export_N"/>
</dbReference>
<proteinExistence type="predicted"/>
<evidence type="ECO:0000256" key="5">
    <source>
        <dbReference type="ARBA" id="ARBA00023136"/>
    </source>
</evidence>
<dbReference type="AlphaFoldDB" id="A0A2N9L7F3"/>
<dbReference type="GO" id="GO:0005886">
    <property type="term" value="C:plasma membrane"/>
    <property type="evidence" value="ECO:0007669"/>
    <property type="project" value="UniProtKB-SubCell"/>
</dbReference>
<dbReference type="PANTHER" id="PTHR32309:SF13">
    <property type="entry name" value="FERRIC ENTEROBACTIN TRANSPORT PROTEIN FEPE"/>
    <property type="match status" value="1"/>
</dbReference>
<dbReference type="InterPro" id="IPR000253">
    <property type="entry name" value="FHA_dom"/>
</dbReference>
<evidence type="ECO:0000256" key="4">
    <source>
        <dbReference type="ARBA" id="ARBA00022989"/>
    </source>
</evidence>
<evidence type="ECO:0000313" key="9">
    <source>
        <dbReference type="EMBL" id="SPE19199.1"/>
    </source>
</evidence>
<gene>
    <name evidence="9" type="ORF">SBA5_220045</name>
</gene>
<dbReference type="InterPro" id="IPR003856">
    <property type="entry name" value="LPS_length_determ_N"/>
</dbReference>
<dbReference type="Pfam" id="PF02706">
    <property type="entry name" value="Wzz"/>
    <property type="match status" value="1"/>
</dbReference>
<keyword evidence="5 7" id="KW-0472">Membrane</keyword>
<dbReference type="Gene3D" id="3.10.560.10">
    <property type="entry name" value="Outer membrane lipoprotein wza domain like"/>
    <property type="match status" value="2"/>
</dbReference>
<evidence type="ECO:0000313" key="10">
    <source>
        <dbReference type="Proteomes" id="UP000239735"/>
    </source>
</evidence>
<comment type="subcellular location">
    <subcellularLocation>
        <location evidence="1">Cell membrane</location>
        <topology evidence="1">Multi-pass membrane protein</topology>
    </subcellularLocation>
</comment>
<dbReference type="PANTHER" id="PTHR32309">
    <property type="entry name" value="TYROSINE-PROTEIN KINASE"/>
    <property type="match status" value="1"/>
</dbReference>
<keyword evidence="3 7" id="KW-0812">Transmembrane</keyword>
<dbReference type="OrthoDB" id="9815244at2"/>
<feature type="transmembrane region" description="Helical" evidence="7">
    <location>
        <begin position="457"/>
        <end position="478"/>
    </location>
</feature>
<name>A0A2N9L7F3_9BACT</name>
<dbReference type="InterPro" id="IPR019554">
    <property type="entry name" value="Soluble_ligand-bd"/>
</dbReference>
<dbReference type="Pfam" id="PF10531">
    <property type="entry name" value="SLBB"/>
    <property type="match status" value="2"/>
</dbReference>
<evidence type="ECO:0000256" key="1">
    <source>
        <dbReference type="ARBA" id="ARBA00004651"/>
    </source>
</evidence>
<accession>A0A2N9L7F3</accession>
<evidence type="ECO:0000259" key="8">
    <source>
        <dbReference type="PROSITE" id="PS50006"/>
    </source>
</evidence>